<reference evidence="2 3" key="1">
    <citation type="submission" date="2020-10" db="EMBL/GenBank/DDBJ databases">
        <title>Whole genome sequence of oil-degrading bacteria Rhodococcus pyridinivorans strain 5Ap.</title>
        <authorList>
            <person name="Akhremchuk A.E."/>
            <person name="Valentovich L.N."/>
            <person name="Charniauskaya M.I."/>
            <person name="Bukliarevich H.A."/>
            <person name="Titok M.A."/>
        </authorList>
    </citation>
    <scope>NUCLEOTIDE SEQUENCE [LARGE SCALE GENOMIC DNA]</scope>
    <source>
        <strain evidence="2 3">5Ap</strain>
    </source>
</reference>
<keyword evidence="1" id="KW-1133">Transmembrane helix</keyword>
<dbReference type="AlphaFoldDB" id="A0A7M2XJM0"/>
<evidence type="ECO:0000256" key="1">
    <source>
        <dbReference type="SAM" id="Phobius"/>
    </source>
</evidence>
<dbReference type="NCBIfam" id="TIGR04088">
    <property type="entry name" value="cognate_SipW"/>
    <property type="match status" value="1"/>
</dbReference>
<accession>A0A7M2XJM0</accession>
<name>A0A7M2XJM0_9NOCA</name>
<protein>
    <recommendedName>
        <fullName evidence="4">Ribosomally synthesized peptide with SipW-like signal peptide</fullName>
    </recommendedName>
</protein>
<gene>
    <name evidence="2" type="ORF">INP59_19135</name>
</gene>
<evidence type="ECO:0000313" key="3">
    <source>
        <dbReference type="Proteomes" id="UP000593818"/>
    </source>
</evidence>
<organism evidence="2 3">
    <name type="scientific">Rhodococcus pyridinivorans</name>
    <dbReference type="NCBI Taxonomy" id="103816"/>
    <lineage>
        <taxon>Bacteria</taxon>
        <taxon>Bacillati</taxon>
        <taxon>Actinomycetota</taxon>
        <taxon>Actinomycetes</taxon>
        <taxon>Mycobacteriales</taxon>
        <taxon>Nocardiaceae</taxon>
        <taxon>Rhodococcus</taxon>
    </lineage>
</organism>
<dbReference type="EMBL" id="CP063450">
    <property type="protein sequence ID" value="QOV97994.1"/>
    <property type="molecule type" value="Genomic_DNA"/>
</dbReference>
<keyword evidence="1" id="KW-0812">Transmembrane</keyword>
<sequence length="210" mass="21757">MRGDDVLDHLRKYLRKAPSLFTVRVRALLSLGTVLALGAVGTFAAWANSAVATGTFSTGTVDLRANDVKSYTFSDLTSSSMMPGESRAASLQVQNTRSTMDVTYTVNVATPAGSPALANNLQLRVFSNGTPSNLTAGGLRRGTCTGTQIGQTSLIAGGAAPIVAAVRPLAATTGRETLCMVVTLPTSTPLPTQNQSVSALVFTFTAQTTV</sequence>
<evidence type="ECO:0008006" key="4">
    <source>
        <dbReference type="Google" id="ProtNLM"/>
    </source>
</evidence>
<dbReference type="RefSeq" id="WP_193902534.1">
    <property type="nucleotide sequence ID" value="NZ_CP063450.1"/>
</dbReference>
<feature type="transmembrane region" description="Helical" evidence="1">
    <location>
        <begin position="21"/>
        <end position="47"/>
    </location>
</feature>
<keyword evidence="1" id="KW-0472">Membrane</keyword>
<dbReference type="Proteomes" id="UP000593818">
    <property type="component" value="Chromosome"/>
</dbReference>
<keyword evidence="3" id="KW-1185">Reference proteome</keyword>
<proteinExistence type="predicted"/>
<dbReference type="InterPro" id="IPR023833">
    <property type="entry name" value="Signal_pept_SipW-depend-type"/>
</dbReference>
<evidence type="ECO:0000313" key="2">
    <source>
        <dbReference type="EMBL" id="QOV97994.1"/>
    </source>
</evidence>